<reference evidence="3" key="1">
    <citation type="submission" date="2025-08" db="UniProtKB">
        <authorList>
            <consortium name="RefSeq"/>
        </authorList>
    </citation>
    <scope>IDENTIFICATION</scope>
    <source>
        <tissue evidence="3">Gonads</tissue>
    </source>
</reference>
<dbReference type="AlphaFoldDB" id="A0A6J2XCH1"/>
<dbReference type="KEGG" id="soy:115876932"/>
<dbReference type="GeneID" id="115876932"/>
<dbReference type="Proteomes" id="UP000504635">
    <property type="component" value="Unplaced"/>
</dbReference>
<evidence type="ECO:0000313" key="2">
    <source>
        <dbReference type="Proteomes" id="UP000504635"/>
    </source>
</evidence>
<proteinExistence type="predicted"/>
<dbReference type="Gene3D" id="3.15.10.30">
    <property type="entry name" value="Haemolymph juvenile hormone binding protein"/>
    <property type="match status" value="1"/>
</dbReference>
<feature type="signal peptide" evidence="1">
    <location>
        <begin position="1"/>
        <end position="22"/>
    </location>
</feature>
<dbReference type="PANTHER" id="PTHR11008">
    <property type="entry name" value="PROTEIN TAKEOUT-LIKE PROTEIN"/>
    <property type="match status" value="1"/>
</dbReference>
<dbReference type="GO" id="GO:0005615">
    <property type="term" value="C:extracellular space"/>
    <property type="evidence" value="ECO:0007669"/>
    <property type="project" value="TreeGrafter"/>
</dbReference>
<dbReference type="InterPro" id="IPR038606">
    <property type="entry name" value="To_sf"/>
</dbReference>
<protein>
    <submittedName>
        <fullName evidence="3">Uncharacterized protein LOC115876932 isoform X1</fullName>
    </submittedName>
</protein>
<dbReference type="PANTHER" id="PTHR11008:SF29">
    <property type="entry name" value="IP17226P"/>
    <property type="match status" value="1"/>
</dbReference>
<keyword evidence="2" id="KW-1185">Reference proteome</keyword>
<organism evidence="2 3">
    <name type="scientific">Sitophilus oryzae</name>
    <name type="common">Rice weevil</name>
    <name type="synonym">Curculio oryzae</name>
    <dbReference type="NCBI Taxonomy" id="7048"/>
    <lineage>
        <taxon>Eukaryota</taxon>
        <taxon>Metazoa</taxon>
        <taxon>Ecdysozoa</taxon>
        <taxon>Arthropoda</taxon>
        <taxon>Hexapoda</taxon>
        <taxon>Insecta</taxon>
        <taxon>Pterygota</taxon>
        <taxon>Neoptera</taxon>
        <taxon>Endopterygota</taxon>
        <taxon>Coleoptera</taxon>
        <taxon>Polyphaga</taxon>
        <taxon>Cucujiformia</taxon>
        <taxon>Curculionidae</taxon>
        <taxon>Dryophthorinae</taxon>
        <taxon>Sitophilus</taxon>
    </lineage>
</organism>
<accession>A0A6J2XCH1</accession>
<dbReference type="OrthoDB" id="6747947at2759"/>
<keyword evidence="1" id="KW-0732">Signal</keyword>
<gene>
    <name evidence="3" type="primary">LOC115876932</name>
</gene>
<dbReference type="InParanoid" id="A0A6J2XCH1"/>
<name>A0A6J2XCH1_SITOR</name>
<dbReference type="RefSeq" id="XP_030748841.1">
    <property type="nucleotide sequence ID" value="XM_030892981.1"/>
</dbReference>
<dbReference type="Pfam" id="PF06585">
    <property type="entry name" value="JHBP"/>
    <property type="match status" value="1"/>
</dbReference>
<sequence length="245" mass="27304">MKTIEVLYLGFLICAVVQVAHSEERLTSNDDINNTINALISSLPDPLDIAPFQFQLNNSIINGSFVSSGLNISGINQTVATYIDVHTAILVGSYNVTFNLKGIDFVLNYTTDVLLGNLLPFFGNGSIKARLDNLTINIYVENHLTKLRNIKVGFSVGEKTNFEIQGLMNNDYFSELINELLSTYISRGIDFLNTNKDTIGSVISSIIQSIVDSIQDNLTLDIDHENVEGFSRTKNIWQQQLHRLI</sequence>
<evidence type="ECO:0000313" key="3">
    <source>
        <dbReference type="RefSeq" id="XP_030748841.1"/>
    </source>
</evidence>
<evidence type="ECO:0000256" key="1">
    <source>
        <dbReference type="SAM" id="SignalP"/>
    </source>
</evidence>
<dbReference type="InterPro" id="IPR010562">
    <property type="entry name" value="Haemolymph_juvenile_hormone-bd"/>
</dbReference>
<feature type="chain" id="PRO_5026770042" evidence="1">
    <location>
        <begin position="23"/>
        <end position="245"/>
    </location>
</feature>